<dbReference type="InParanoid" id="A0A0G4EIL5"/>
<proteinExistence type="predicted"/>
<protein>
    <submittedName>
        <fullName evidence="1">Uncharacterized protein</fullName>
    </submittedName>
</protein>
<keyword evidence="2" id="KW-1185">Reference proteome</keyword>
<evidence type="ECO:0000313" key="1">
    <source>
        <dbReference type="EMBL" id="CEL95826.1"/>
    </source>
</evidence>
<reference evidence="1 2" key="1">
    <citation type="submission" date="2014-11" db="EMBL/GenBank/DDBJ databases">
        <authorList>
            <person name="Zhu J."/>
            <person name="Qi W."/>
            <person name="Song R."/>
        </authorList>
    </citation>
    <scope>NUCLEOTIDE SEQUENCE [LARGE SCALE GENOMIC DNA]</scope>
</reference>
<dbReference type="Proteomes" id="UP000041254">
    <property type="component" value="Unassembled WGS sequence"/>
</dbReference>
<name>A0A0G4EIL5_VITBC</name>
<dbReference type="VEuPathDB" id="CryptoDB:Vbra_3831"/>
<dbReference type="AlphaFoldDB" id="A0A0G4EIL5"/>
<sequence>MKIRGNLDGDAHFDEFYMNVMDLVVSSTELKRHKNTEVVFTRTFRNFDAADRFRQRLQSQSAHLNLNGGPCRLYMAGNVLHAKRRIQ</sequence>
<gene>
    <name evidence="1" type="ORF">Vbra_3831</name>
</gene>
<accession>A0A0G4EIL5</accession>
<organism evidence="1 2">
    <name type="scientific">Vitrella brassicaformis (strain CCMP3155)</name>
    <dbReference type="NCBI Taxonomy" id="1169540"/>
    <lineage>
        <taxon>Eukaryota</taxon>
        <taxon>Sar</taxon>
        <taxon>Alveolata</taxon>
        <taxon>Colpodellida</taxon>
        <taxon>Vitrellaceae</taxon>
        <taxon>Vitrella</taxon>
    </lineage>
</organism>
<evidence type="ECO:0000313" key="2">
    <source>
        <dbReference type="Proteomes" id="UP000041254"/>
    </source>
</evidence>
<dbReference type="EMBL" id="CDMY01000239">
    <property type="protein sequence ID" value="CEL95826.1"/>
    <property type="molecule type" value="Genomic_DNA"/>
</dbReference>